<dbReference type="Pfam" id="PF12071">
    <property type="entry name" value="DUF3551"/>
    <property type="match status" value="1"/>
</dbReference>
<dbReference type="EMBL" id="BSOW01000034">
    <property type="protein sequence ID" value="GLR90480.1"/>
    <property type="molecule type" value="Genomic_DNA"/>
</dbReference>
<proteinExistence type="predicted"/>
<name>A0ABQ6B9V0_9BRAD</name>
<dbReference type="Proteomes" id="UP001156905">
    <property type="component" value="Unassembled WGS sequence"/>
</dbReference>
<comment type="caution">
    <text evidence="1">The sequence shown here is derived from an EMBL/GenBank/DDBJ whole genome shotgun (WGS) entry which is preliminary data.</text>
</comment>
<evidence type="ECO:0008006" key="3">
    <source>
        <dbReference type="Google" id="ProtNLM"/>
    </source>
</evidence>
<accession>A0ABQ6B9V0</accession>
<organism evidence="1 2">
    <name type="scientific">Bradyrhizobium iriomotense</name>
    <dbReference type="NCBI Taxonomy" id="441950"/>
    <lineage>
        <taxon>Bacteria</taxon>
        <taxon>Pseudomonadati</taxon>
        <taxon>Pseudomonadota</taxon>
        <taxon>Alphaproteobacteria</taxon>
        <taxon>Hyphomicrobiales</taxon>
        <taxon>Nitrobacteraceae</taxon>
        <taxon>Bradyrhizobium</taxon>
    </lineage>
</organism>
<keyword evidence="2" id="KW-1185">Reference proteome</keyword>
<gene>
    <name evidence="1" type="ORF">GCM10007857_71950</name>
</gene>
<dbReference type="InterPro" id="IPR021937">
    <property type="entry name" value="DUF3551"/>
</dbReference>
<reference evidence="2" key="1">
    <citation type="journal article" date="2019" name="Int. J. Syst. Evol. Microbiol.">
        <title>The Global Catalogue of Microorganisms (GCM) 10K type strain sequencing project: providing services to taxonomists for standard genome sequencing and annotation.</title>
        <authorList>
            <consortium name="The Broad Institute Genomics Platform"/>
            <consortium name="The Broad Institute Genome Sequencing Center for Infectious Disease"/>
            <person name="Wu L."/>
            <person name="Ma J."/>
        </authorList>
    </citation>
    <scope>NUCLEOTIDE SEQUENCE [LARGE SCALE GENOMIC DNA]</scope>
    <source>
        <strain evidence="2">NBRC 102520</strain>
    </source>
</reference>
<evidence type="ECO:0000313" key="2">
    <source>
        <dbReference type="Proteomes" id="UP001156905"/>
    </source>
</evidence>
<protein>
    <recommendedName>
        <fullName evidence="3">DUF3551 domain-containing protein</fullName>
    </recommendedName>
</protein>
<sequence length="105" mass="11388">MHLARVGGVLFYGAGWNEIAMRMLRRIVLAFTAILAVAPATAQRYDSQYPVCLQKWGEAGATAIDCSYTSLEQCRATASGLSATCFANPYSPQPRQVPPGRVHGR</sequence>
<evidence type="ECO:0000313" key="1">
    <source>
        <dbReference type="EMBL" id="GLR90480.1"/>
    </source>
</evidence>